<dbReference type="InterPro" id="IPR017896">
    <property type="entry name" value="4Fe4S_Fe-S-bd"/>
</dbReference>
<evidence type="ECO:0000259" key="1">
    <source>
        <dbReference type="PROSITE" id="PS51379"/>
    </source>
</evidence>
<feature type="domain" description="4Fe-4S ferredoxin-type" evidence="1">
    <location>
        <begin position="431"/>
        <end position="465"/>
    </location>
</feature>
<protein>
    <recommendedName>
        <fullName evidence="1">4Fe-4S ferredoxin-type domain-containing protein</fullName>
    </recommendedName>
</protein>
<dbReference type="Gene3D" id="3.20.20.70">
    <property type="entry name" value="Aldolase class I"/>
    <property type="match status" value="1"/>
</dbReference>
<feature type="domain" description="4Fe-4S ferredoxin-type" evidence="1">
    <location>
        <begin position="471"/>
        <end position="500"/>
    </location>
</feature>
<dbReference type="SUPFAM" id="SSF51395">
    <property type="entry name" value="FMN-linked oxidoreductases"/>
    <property type="match status" value="1"/>
</dbReference>
<dbReference type="AlphaFoldDB" id="A0A644WRI1"/>
<reference evidence="2" key="1">
    <citation type="submission" date="2019-08" db="EMBL/GenBank/DDBJ databases">
        <authorList>
            <person name="Kucharzyk K."/>
            <person name="Murdoch R.W."/>
            <person name="Higgins S."/>
            <person name="Loffler F."/>
        </authorList>
    </citation>
    <scope>NUCLEOTIDE SEQUENCE</scope>
</reference>
<sequence>MSDIMKPMSFERILDLTLEDYYTKGKIFGIEEKDFYRDIDNSIEMNFCNEYLRFPVGPAAGPHTQLTQNFLAGYLTGCRYFEPKTVQIVDGKDMQAMIPRPCIDAKNVGYNVEWSTELTVEEAAEEYVKASVLMQVIGIELGLSDVKDFILNISVGYDLKGIQSKKISDFIDNLKDSKDTVIFKECIDVLKKNINKFKRFKLEDIDNITSKITNIITLSTMHGCKASEILDIATHLIVNKKINMLLKCNSTLLGYDAVREILDNLGYNDIELKREDFDHDLQFETAKEIIAKLLDTAKENDVNFGVKLTNTLPVVNTRGVMPGEAMYMSGKPLYPIAINVAKKIAKEFNNIPMSMSGGIDKNNVLDVFNAGIAPITIATLYLQPKGYINNSAVLNEMKKLGQAPKCLNLEALNILGEKAKTDAHYKNKGNGRVLEDKLETFDCLKSCGICVDVCPNRANMRVAVEGLSANYQILHVENMCNECGNCHMFCPKGGFPYLKKTTIFRNLEEYTDSKNTGLLRISEDKFLLREAGKEYIYVVNSKEIKSKLEVTVETILKDYSYYVDKIDCLSEEELNKYV</sequence>
<organism evidence="2">
    <name type="scientific">bioreactor metagenome</name>
    <dbReference type="NCBI Taxonomy" id="1076179"/>
    <lineage>
        <taxon>unclassified sequences</taxon>
        <taxon>metagenomes</taxon>
        <taxon>ecological metagenomes</taxon>
    </lineage>
</organism>
<dbReference type="PROSITE" id="PS51379">
    <property type="entry name" value="4FE4S_FER_2"/>
    <property type="match status" value="2"/>
</dbReference>
<dbReference type="EMBL" id="VSSQ01001217">
    <property type="protein sequence ID" value="MPM06309.1"/>
    <property type="molecule type" value="Genomic_DNA"/>
</dbReference>
<dbReference type="Gene3D" id="3.30.70.20">
    <property type="match status" value="1"/>
</dbReference>
<dbReference type="PROSITE" id="PS00198">
    <property type="entry name" value="4FE4S_FER_1"/>
    <property type="match status" value="1"/>
</dbReference>
<evidence type="ECO:0000313" key="2">
    <source>
        <dbReference type="EMBL" id="MPM06309.1"/>
    </source>
</evidence>
<gene>
    <name evidence="2" type="ORF">SDC9_52608</name>
</gene>
<accession>A0A644WRI1</accession>
<name>A0A644WRI1_9ZZZZ</name>
<dbReference type="SUPFAM" id="SSF54862">
    <property type="entry name" value="4Fe-4S ferredoxins"/>
    <property type="match status" value="1"/>
</dbReference>
<dbReference type="InterPro" id="IPR013785">
    <property type="entry name" value="Aldolase_TIM"/>
</dbReference>
<dbReference type="InterPro" id="IPR017900">
    <property type="entry name" value="4Fe4S_Fe_S_CS"/>
</dbReference>
<comment type="caution">
    <text evidence="2">The sequence shown here is derived from an EMBL/GenBank/DDBJ whole genome shotgun (WGS) entry which is preliminary data.</text>
</comment>
<proteinExistence type="predicted"/>